<keyword evidence="1" id="KW-0472">Membrane</keyword>
<keyword evidence="1" id="KW-0812">Transmembrane</keyword>
<comment type="caution">
    <text evidence="2">The sequence shown here is derived from an EMBL/GenBank/DDBJ whole genome shotgun (WGS) entry which is preliminary data.</text>
</comment>
<organism evidence="2 3">
    <name type="scientific">Flavipsychrobacter stenotrophus</name>
    <dbReference type="NCBI Taxonomy" id="2077091"/>
    <lineage>
        <taxon>Bacteria</taxon>
        <taxon>Pseudomonadati</taxon>
        <taxon>Bacteroidota</taxon>
        <taxon>Chitinophagia</taxon>
        <taxon>Chitinophagales</taxon>
        <taxon>Chitinophagaceae</taxon>
        <taxon>Flavipsychrobacter</taxon>
    </lineage>
</organism>
<name>A0A2S7SY92_9BACT</name>
<keyword evidence="1" id="KW-1133">Transmembrane helix</keyword>
<sequence length="126" mass="13899">MTVQLLALLVTPVIMIHDGGFMAGWIALGAAQVLSCAANLIGLKKQYRARSRRGYELIIGVFLAACIPFEYFRFDIPVDLITDIIEGIVFATVVASPALAIWYFTITIAEMFKIHNNEDATHPEAN</sequence>
<gene>
    <name evidence="2" type="ORF">CJD36_007075</name>
</gene>
<proteinExistence type="predicted"/>
<accession>A0A2S7SY92</accession>
<evidence type="ECO:0000313" key="2">
    <source>
        <dbReference type="EMBL" id="PQJ11555.1"/>
    </source>
</evidence>
<dbReference type="EMBL" id="PPSL01000002">
    <property type="protein sequence ID" value="PQJ11555.1"/>
    <property type="molecule type" value="Genomic_DNA"/>
</dbReference>
<evidence type="ECO:0000256" key="1">
    <source>
        <dbReference type="SAM" id="Phobius"/>
    </source>
</evidence>
<dbReference type="Proteomes" id="UP000239872">
    <property type="component" value="Unassembled WGS sequence"/>
</dbReference>
<dbReference type="AlphaFoldDB" id="A0A2S7SY92"/>
<reference evidence="2 3" key="1">
    <citation type="submission" date="2018-01" db="EMBL/GenBank/DDBJ databases">
        <title>A novel member of the phylum Bacteroidetes isolated from glacier ice.</title>
        <authorList>
            <person name="Liu Q."/>
            <person name="Xin Y.-H."/>
        </authorList>
    </citation>
    <scope>NUCLEOTIDE SEQUENCE [LARGE SCALE GENOMIC DNA]</scope>
    <source>
        <strain evidence="2 3">RB1R16</strain>
    </source>
</reference>
<feature type="transmembrane region" description="Helical" evidence="1">
    <location>
        <begin position="55"/>
        <end position="72"/>
    </location>
</feature>
<protein>
    <submittedName>
        <fullName evidence="2">Uncharacterized protein</fullName>
    </submittedName>
</protein>
<feature type="transmembrane region" description="Helical" evidence="1">
    <location>
        <begin position="84"/>
        <end position="104"/>
    </location>
</feature>
<keyword evidence="3" id="KW-1185">Reference proteome</keyword>
<feature type="transmembrane region" description="Helical" evidence="1">
    <location>
        <begin position="25"/>
        <end position="43"/>
    </location>
</feature>
<evidence type="ECO:0000313" key="3">
    <source>
        <dbReference type="Proteomes" id="UP000239872"/>
    </source>
</evidence>